<keyword evidence="1" id="KW-0472">Membrane</keyword>
<keyword evidence="1" id="KW-1133">Transmembrane helix</keyword>
<feature type="transmembrane region" description="Helical" evidence="1">
    <location>
        <begin position="6"/>
        <end position="31"/>
    </location>
</feature>
<dbReference type="AlphaFoldDB" id="A0A9D1RG97"/>
<reference evidence="2" key="2">
    <citation type="submission" date="2021-04" db="EMBL/GenBank/DDBJ databases">
        <authorList>
            <person name="Gilroy R."/>
        </authorList>
    </citation>
    <scope>NUCLEOTIDE SEQUENCE</scope>
    <source>
        <strain evidence="2">Gambia16-930</strain>
    </source>
</reference>
<accession>A0A9D1RG97</accession>
<keyword evidence="1" id="KW-0812">Transmembrane</keyword>
<name>A0A9D1RG97_9BACT</name>
<gene>
    <name evidence="2" type="ORF">IAC47_00940</name>
</gene>
<sequence>MTYFDSLTTAITLLSLLFGGLQIALLVKIWMMTDDIRSLRKIIEEKFTKKVTHTETESVNTEATTEVENKPKKEITGISVGDYVYRKSDGKRMKVEQVNKYTIMCNTGFFTKWYSADEYTKYPPLAQ</sequence>
<proteinExistence type="predicted"/>
<organism evidence="2 3">
    <name type="scientific">Candidatus Onthomorpha intestinigallinarum</name>
    <dbReference type="NCBI Taxonomy" id="2840880"/>
    <lineage>
        <taxon>Bacteria</taxon>
        <taxon>Pseudomonadati</taxon>
        <taxon>Bacteroidota</taxon>
        <taxon>Bacteroidia</taxon>
        <taxon>Bacteroidales</taxon>
        <taxon>Candidatus Onthomorpha</taxon>
    </lineage>
</organism>
<dbReference type="Proteomes" id="UP000824267">
    <property type="component" value="Unassembled WGS sequence"/>
</dbReference>
<protein>
    <submittedName>
        <fullName evidence="2">Uncharacterized protein</fullName>
    </submittedName>
</protein>
<evidence type="ECO:0000256" key="1">
    <source>
        <dbReference type="SAM" id="Phobius"/>
    </source>
</evidence>
<comment type="caution">
    <text evidence="2">The sequence shown here is derived from an EMBL/GenBank/DDBJ whole genome shotgun (WGS) entry which is preliminary data.</text>
</comment>
<reference evidence="2" key="1">
    <citation type="journal article" date="2021" name="PeerJ">
        <title>Extensive microbial diversity within the chicken gut microbiome revealed by metagenomics and culture.</title>
        <authorList>
            <person name="Gilroy R."/>
            <person name="Ravi A."/>
            <person name="Getino M."/>
            <person name="Pursley I."/>
            <person name="Horton D.L."/>
            <person name="Alikhan N.F."/>
            <person name="Baker D."/>
            <person name="Gharbi K."/>
            <person name="Hall N."/>
            <person name="Watson M."/>
            <person name="Adriaenssens E.M."/>
            <person name="Foster-Nyarko E."/>
            <person name="Jarju S."/>
            <person name="Secka A."/>
            <person name="Antonio M."/>
            <person name="Oren A."/>
            <person name="Chaudhuri R.R."/>
            <person name="La Ragione R."/>
            <person name="Hildebrand F."/>
            <person name="Pallen M.J."/>
        </authorList>
    </citation>
    <scope>NUCLEOTIDE SEQUENCE</scope>
    <source>
        <strain evidence="2">Gambia16-930</strain>
    </source>
</reference>
<evidence type="ECO:0000313" key="2">
    <source>
        <dbReference type="EMBL" id="HIW86830.1"/>
    </source>
</evidence>
<evidence type="ECO:0000313" key="3">
    <source>
        <dbReference type="Proteomes" id="UP000824267"/>
    </source>
</evidence>
<dbReference type="EMBL" id="DXGG01000034">
    <property type="protein sequence ID" value="HIW86830.1"/>
    <property type="molecule type" value="Genomic_DNA"/>
</dbReference>